<evidence type="ECO:0000256" key="1">
    <source>
        <dbReference type="SAM" id="MobiDB-lite"/>
    </source>
</evidence>
<evidence type="ECO:0008006" key="5">
    <source>
        <dbReference type="Google" id="ProtNLM"/>
    </source>
</evidence>
<comment type="caution">
    <text evidence="3">The sequence shown here is derived from an EMBL/GenBank/DDBJ whole genome shotgun (WGS) entry which is preliminary data.</text>
</comment>
<accession>A0AAD6Z0P7</accession>
<feature type="compositionally biased region" description="Basic residues" evidence="1">
    <location>
        <begin position="74"/>
        <end position="86"/>
    </location>
</feature>
<evidence type="ECO:0000313" key="3">
    <source>
        <dbReference type="EMBL" id="KAJ7302752.1"/>
    </source>
</evidence>
<feature type="signal peptide" evidence="2">
    <location>
        <begin position="1"/>
        <end position="29"/>
    </location>
</feature>
<feature type="chain" id="PRO_5041982449" description="Secreted protein" evidence="2">
    <location>
        <begin position="30"/>
        <end position="112"/>
    </location>
</feature>
<proteinExistence type="predicted"/>
<name>A0AAD6Z0P7_9AGAR</name>
<keyword evidence="4" id="KW-1185">Reference proteome</keyword>
<sequence>MDATTWVVASTLFLGCAVDVTTILGRCTGQPTKWLKQSKEKSQNKLCKHSRRHPGWGMGEPPCKMGPAWEGKSPKKQPQAHKKGPVGHKMPQNGLRKRSNRQHHMLPGQARG</sequence>
<dbReference type="EMBL" id="JARIHO010000112">
    <property type="protein sequence ID" value="KAJ7302752.1"/>
    <property type="molecule type" value="Genomic_DNA"/>
</dbReference>
<organism evidence="3 4">
    <name type="scientific">Mycena albidolilacea</name>
    <dbReference type="NCBI Taxonomy" id="1033008"/>
    <lineage>
        <taxon>Eukaryota</taxon>
        <taxon>Fungi</taxon>
        <taxon>Dikarya</taxon>
        <taxon>Basidiomycota</taxon>
        <taxon>Agaricomycotina</taxon>
        <taxon>Agaricomycetes</taxon>
        <taxon>Agaricomycetidae</taxon>
        <taxon>Agaricales</taxon>
        <taxon>Marasmiineae</taxon>
        <taxon>Mycenaceae</taxon>
        <taxon>Mycena</taxon>
    </lineage>
</organism>
<dbReference type="AlphaFoldDB" id="A0AAD6Z0P7"/>
<evidence type="ECO:0000256" key="2">
    <source>
        <dbReference type="SAM" id="SignalP"/>
    </source>
</evidence>
<reference evidence="3" key="1">
    <citation type="submission" date="2023-03" db="EMBL/GenBank/DDBJ databases">
        <title>Massive genome expansion in bonnet fungi (Mycena s.s.) driven by repeated elements and novel gene families across ecological guilds.</title>
        <authorList>
            <consortium name="Lawrence Berkeley National Laboratory"/>
            <person name="Harder C.B."/>
            <person name="Miyauchi S."/>
            <person name="Viragh M."/>
            <person name="Kuo A."/>
            <person name="Thoen E."/>
            <person name="Andreopoulos B."/>
            <person name="Lu D."/>
            <person name="Skrede I."/>
            <person name="Drula E."/>
            <person name="Henrissat B."/>
            <person name="Morin E."/>
            <person name="Kohler A."/>
            <person name="Barry K."/>
            <person name="LaButti K."/>
            <person name="Morin E."/>
            <person name="Salamov A."/>
            <person name="Lipzen A."/>
            <person name="Mereny Z."/>
            <person name="Hegedus B."/>
            <person name="Baldrian P."/>
            <person name="Stursova M."/>
            <person name="Weitz H."/>
            <person name="Taylor A."/>
            <person name="Grigoriev I.V."/>
            <person name="Nagy L.G."/>
            <person name="Martin F."/>
            <person name="Kauserud H."/>
        </authorList>
    </citation>
    <scope>NUCLEOTIDE SEQUENCE</scope>
    <source>
        <strain evidence="3">CBHHK002</strain>
    </source>
</reference>
<keyword evidence="2" id="KW-0732">Signal</keyword>
<feature type="region of interest" description="Disordered" evidence="1">
    <location>
        <begin position="34"/>
        <end position="112"/>
    </location>
</feature>
<evidence type="ECO:0000313" key="4">
    <source>
        <dbReference type="Proteomes" id="UP001218218"/>
    </source>
</evidence>
<feature type="compositionally biased region" description="Basic residues" evidence="1">
    <location>
        <begin position="95"/>
        <end position="104"/>
    </location>
</feature>
<dbReference type="Proteomes" id="UP001218218">
    <property type="component" value="Unassembled WGS sequence"/>
</dbReference>
<protein>
    <recommendedName>
        <fullName evidence="5">Secreted protein</fullName>
    </recommendedName>
</protein>
<gene>
    <name evidence="3" type="ORF">DFH08DRAFT_826349</name>
</gene>